<name>A0A158ARY1_9BURK</name>
<keyword evidence="2" id="KW-1185">Reference proteome</keyword>
<sequence length="295" mass="32468">MTDKPDAPISRDPLALAALYHSGLGGAWNTQKDAVAALAPVRPKVTAEILVRAVGVSKLPEPVLSLFNVAGILNQTARELCRLARKHGEDGLSEQALHIDPRGKTWRQIVDMLDGKEPSSPVRAPKAFPPLVLASEYKRGLAEGRWTSTRSAEAITGWGRARVLKAVAISDLPPQVLELFELTPITFDLGNILVRIQKAIGTRELATRAEKMLLTPRRRTTDEIVATLLQVRPEQGVELVVRREPTAMVFEFRVGLAETEELMVGTDELAALVQVSVMNMRFKRHVGSVSVRKKR</sequence>
<reference evidence="1" key="1">
    <citation type="submission" date="2016-01" db="EMBL/GenBank/DDBJ databases">
        <authorList>
            <person name="Peeters C."/>
        </authorList>
    </citation>
    <scope>NUCLEOTIDE SEQUENCE</scope>
    <source>
        <strain evidence="1">LMG 29322</strain>
    </source>
</reference>
<organism evidence="1 2">
    <name type="scientific">Caballeronia hypogeia</name>
    <dbReference type="NCBI Taxonomy" id="1777140"/>
    <lineage>
        <taxon>Bacteria</taxon>
        <taxon>Pseudomonadati</taxon>
        <taxon>Pseudomonadota</taxon>
        <taxon>Betaproteobacteria</taxon>
        <taxon>Burkholderiales</taxon>
        <taxon>Burkholderiaceae</taxon>
        <taxon>Caballeronia</taxon>
    </lineage>
</organism>
<dbReference type="AlphaFoldDB" id="A0A158ARY1"/>
<dbReference type="RefSeq" id="WP_157695764.1">
    <property type="nucleotide sequence ID" value="NZ_FCOA02000007.1"/>
</dbReference>
<dbReference type="STRING" id="1777140.AWB79_02691"/>
<accession>A0A158ARY1</accession>
<comment type="caution">
    <text evidence="1">The sequence shown here is derived from an EMBL/GenBank/DDBJ whole genome shotgun (WGS) entry which is preliminary data.</text>
</comment>
<proteinExistence type="predicted"/>
<protein>
    <submittedName>
        <fullName evidence="1">Uncharacterized protein</fullName>
    </submittedName>
</protein>
<dbReference type="OrthoDB" id="9125728at2"/>
<evidence type="ECO:0000313" key="2">
    <source>
        <dbReference type="Proteomes" id="UP000054851"/>
    </source>
</evidence>
<dbReference type="Proteomes" id="UP000054851">
    <property type="component" value="Unassembled WGS sequence"/>
</dbReference>
<evidence type="ECO:0000313" key="1">
    <source>
        <dbReference type="EMBL" id="SAK60216.1"/>
    </source>
</evidence>
<dbReference type="EMBL" id="FCOA02000007">
    <property type="protein sequence ID" value="SAK60216.1"/>
    <property type="molecule type" value="Genomic_DNA"/>
</dbReference>
<gene>
    <name evidence="1" type="ORF">AWB79_02691</name>
</gene>